<evidence type="ECO:0000313" key="5">
    <source>
        <dbReference type="Proteomes" id="UP000278036"/>
    </source>
</evidence>
<sequence>MALAPQRILVTGATGFVGRHLLPRLRQEFPGAALLATGRTGVPEALPEGLRADALLPLDLERPEDMDALVRDAAPDAVVHLAAQAAVGESFAHPGRTWRMNLLGTIGLAEAAMRHAPQAPFLFISSAEVYGLSFRDIETPLTELAPMQPANPYAASKAACDIALGEMALRGLRCLRMRPSNHAGAGQSENFVISAFARQIARIEAGLQEPVMRVGALDRWRDFLDVRDVCAAYALVLRAAPELPAGSVFNVASGTSRRIGDILAALLRRSRVAVRVEEDAARLRPTDVLRTAGDATRLREALGWRPGTSWDETLDTVLADWRARVAAGAA</sequence>
<proteinExistence type="predicted"/>
<dbReference type="SUPFAM" id="SSF51735">
    <property type="entry name" value="NAD(P)-binding Rossmann-fold domains"/>
    <property type="match status" value="1"/>
</dbReference>
<evidence type="ECO:0000313" key="2">
    <source>
        <dbReference type="EMBL" id="RKK01199.1"/>
    </source>
</evidence>
<feature type="domain" description="NAD(P)-binding" evidence="1">
    <location>
        <begin position="9"/>
        <end position="315"/>
    </location>
</feature>
<dbReference type="Gene3D" id="3.90.25.10">
    <property type="entry name" value="UDP-galactose 4-epimerase, domain 1"/>
    <property type="match status" value="1"/>
</dbReference>
<organism evidence="2 5">
    <name type="scientific">Teichococcus wenyumeiae</name>
    <dbReference type="NCBI Taxonomy" id="2478470"/>
    <lineage>
        <taxon>Bacteria</taxon>
        <taxon>Pseudomonadati</taxon>
        <taxon>Pseudomonadota</taxon>
        <taxon>Alphaproteobacteria</taxon>
        <taxon>Acetobacterales</taxon>
        <taxon>Roseomonadaceae</taxon>
        <taxon>Roseomonas</taxon>
    </lineage>
</organism>
<dbReference type="InterPro" id="IPR016040">
    <property type="entry name" value="NAD(P)-bd_dom"/>
</dbReference>
<protein>
    <submittedName>
        <fullName evidence="2">NAD-dependent epimerase/dehydratase family protein</fullName>
    </submittedName>
</protein>
<dbReference type="Pfam" id="PF16363">
    <property type="entry name" value="GDP_Man_Dehyd"/>
    <property type="match status" value="1"/>
</dbReference>
<dbReference type="Proteomes" id="UP000278036">
    <property type="component" value="Unassembled WGS sequence"/>
</dbReference>
<dbReference type="InParanoid" id="A0A3A9JQG0"/>
<dbReference type="EMBL" id="RAQU01000321">
    <property type="protein sequence ID" value="RKK01199.1"/>
    <property type="molecule type" value="Genomic_DNA"/>
</dbReference>
<gene>
    <name evidence="2" type="ORF">D6Z83_26250</name>
    <name evidence="3" type="ORF">EBE87_00320</name>
</gene>
<dbReference type="InterPro" id="IPR036291">
    <property type="entry name" value="NAD(P)-bd_dom_sf"/>
</dbReference>
<dbReference type="Proteomes" id="UP000274097">
    <property type="component" value="Unassembled WGS sequence"/>
</dbReference>
<dbReference type="AlphaFoldDB" id="A0A3A9JQG0"/>
<dbReference type="EMBL" id="RFLX01000001">
    <property type="protein sequence ID" value="RMI26878.1"/>
    <property type="molecule type" value="Genomic_DNA"/>
</dbReference>
<reference evidence="2 5" key="1">
    <citation type="submission" date="2018-09" db="EMBL/GenBank/DDBJ databases">
        <title>Roseomonas sp. nov., isolated from feces of Tibetan antelopes in the Qinghai-Tibet plateau, China.</title>
        <authorList>
            <person name="Tian Z."/>
        </authorList>
    </citation>
    <scope>NUCLEOTIDE SEQUENCE [LARGE SCALE GENOMIC DNA]</scope>
    <source>
        <strain evidence="3 4">Z23</strain>
        <strain evidence="2 5">Z24</strain>
    </source>
</reference>
<dbReference type="PANTHER" id="PTHR43000">
    <property type="entry name" value="DTDP-D-GLUCOSE 4,6-DEHYDRATASE-RELATED"/>
    <property type="match status" value="1"/>
</dbReference>
<dbReference type="OrthoDB" id="5295702at2"/>
<name>A0A3A9JQG0_9PROT</name>
<comment type="caution">
    <text evidence="2">The sequence shown here is derived from an EMBL/GenBank/DDBJ whole genome shotgun (WGS) entry which is preliminary data.</text>
</comment>
<accession>A0A3A9JQG0</accession>
<evidence type="ECO:0000313" key="3">
    <source>
        <dbReference type="EMBL" id="RMI26878.1"/>
    </source>
</evidence>
<keyword evidence="4" id="KW-1185">Reference proteome</keyword>
<dbReference type="Gene3D" id="3.40.50.720">
    <property type="entry name" value="NAD(P)-binding Rossmann-like Domain"/>
    <property type="match status" value="1"/>
</dbReference>
<dbReference type="RefSeq" id="WP_120641050.1">
    <property type="nucleotide sequence ID" value="NZ_RAQU01000321.1"/>
</dbReference>
<evidence type="ECO:0000259" key="1">
    <source>
        <dbReference type="Pfam" id="PF16363"/>
    </source>
</evidence>
<evidence type="ECO:0000313" key="4">
    <source>
        <dbReference type="Proteomes" id="UP000274097"/>
    </source>
</evidence>